<dbReference type="AlphaFoldDB" id="A0A4U7BB23"/>
<dbReference type="Gene3D" id="4.10.240.10">
    <property type="entry name" value="Zn(2)-C6 fungal-type DNA-binding domain"/>
    <property type="match status" value="1"/>
</dbReference>
<accession>A0A4U7BB23</accession>
<dbReference type="GO" id="GO:0005634">
    <property type="term" value="C:nucleus"/>
    <property type="evidence" value="ECO:0007669"/>
    <property type="project" value="TreeGrafter"/>
</dbReference>
<name>A0A4U7BB23_9PEZI</name>
<feature type="region of interest" description="Disordered" evidence="5">
    <location>
        <begin position="98"/>
        <end position="123"/>
    </location>
</feature>
<keyword evidence="3" id="KW-0804">Transcription</keyword>
<feature type="region of interest" description="Disordered" evidence="5">
    <location>
        <begin position="48"/>
        <end position="79"/>
    </location>
</feature>
<dbReference type="PANTHER" id="PTHR47424">
    <property type="entry name" value="REGULATORY PROTEIN GAL4"/>
    <property type="match status" value="1"/>
</dbReference>
<keyword evidence="1" id="KW-0805">Transcription regulation</keyword>
<evidence type="ECO:0000256" key="2">
    <source>
        <dbReference type="ARBA" id="ARBA00023125"/>
    </source>
</evidence>
<protein>
    <submittedName>
        <fullName evidence="7">Fungal Zn(2)-Cys(6) binuclear cluster domain-containing protein 1</fullName>
    </submittedName>
</protein>
<dbReference type="InterPro" id="IPR051127">
    <property type="entry name" value="Fungal_SecMet_Regulators"/>
</dbReference>
<evidence type="ECO:0000256" key="5">
    <source>
        <dbReference type="SAM" id="MobiDB-lite"/>
    </source>
</evidence>
<dbReference type="PROSITE" id="PS50048">
    <property type="entry name" value="ZN2_CY6_FUNGAL_2"/>
    <property type="match status" value="1"/>
</dbReference>
<keyword evidence="4" id="KW-0539">Nucleus</keyword>
<organism evidence="7 8">
    <name type="scientific">Elsinoe australis</name>
    <dbReference type="NCBI Taxonomy" id="40998"/>
    <lineage>
        <taxon>Eukaryota</taxon>
        <taxon>Fungi</taxon>
        <taxon>Dikarya</taxon>
        <taxon>Ascomycota</taxon>
        <taxon>Pezizomycotina</taxon>
        <taxon>Dothideomycetes</taxon>
        <taxon>Dothideomycetidae</taxon>
        <taxon>Myriangiales</taxon>
        <taxon>Elsinoaceae</taxon>
        <taxon>Elsinoe</taxon>
    </lineage>
</organism>
<dbReference type="Proteomes" id="UP000308133">
    <property type="component" value="Unassembled WGS sequence"/>
</dbReference>
<reference evidence="7 8" key="1">
    <citation type="submission" date="2018-02" db="EMBL/GenBank/DDBJ databases">
        <title>Draft genome sequences of Elsinoe sp., causing black scab on jojoba.</title>
        <authorList>
            <person name="Stodart B."/>
            <person name="Jeffress S."/>
            <person name="Ash G."/>
            <person name="Arun Chinnappa K."/>
        </authorList>
    </citation>
    <scope>NUCLEOTIDE SEQUENCE [LARGE SCALE GENOMIC DNA]</scope>
    <source>
        <strain evidence="7 8">Hillstone_2</strain>
    </source>
</reference>
<dbReference type="GO" id="GO:0000981">
    <property type="term" value="F:DNA-binding transcription factor activity, RNA polymerase II-specific"/>
    <property type="evidence" value="ECO:0007669"/>
    <property type="project" value="InterPro"/>
</dbReference>
<dbReference type="SMART" id="SM00066">
    <property type="entry name" value="GAL4"/>
    <property type="match status" value="1"/>
</dbReference>
<evidence type="ECO:0000256" key="1">
    <source>
        <dbReference type="ARBA" id="ARBA00023015"/>
    </source>
</evidence>
<evidence type="ECO:0000256" key="3">
    <source>
        <dbReference type="ARBA" id="ARBA00023163"/>
    </source>
</evidence>
<dbReference type="GO" id="GO:0008270">
    <property type="term" value="F:zinc ion binding"/>
    <property type="evidence" value="ECO:0007669"/>
    <property type="project" value="InterPro"/>
</dbReference>
<sequence length="325" mass="36533">MSAATVVDEGPRPKRQRTKYASKACLECQRSKIKCANIRPCPRCVSRGTECRGELPEPPSATRDDRAHQRRRSASIESRFDRLERKYQRLENAISKRGLLNDSDDDSGDNDASFEETQNDYADREGVDYQGESALMPTISSLEANLHLSPNGSTLPMRSSISSPHETQSINANATNIGKDNYLGSERLPFPSFQQIQSYVTFFFEDVNPCHPCVNESEFGHRSQRLRYGTPVARGDITFLALNYIVFACVDFLRASDAESPGQHFPGWKWYSIADRLVGKRKTSGQGDLCMIQYLVYEGFNIAGMNRLSPDLSYFQLGNVSRGLE</sequence>
<dbReference type="EMBL" id="PTQR01000005">
    <property type="protein sequence ID" value="TKX27301.1"/>
    <property type="molecule type" value="Genomic_DNA"/>
</dbReference>
<keyword evidence="2" id="KW-0238">DNA-binding</keyword>
<evidence type="ECO:0000259" key="6">
    <source>
        <dbReference type="PROSITE" id="PS50048"/>
    </source>
</evidence>
<dbReference type="Pfam" id="PF00172">
    <property type="entry name" value="Zn_clus"/>
    <property type="match status" value="1"/>
</dbReference>
<comment type="caution">
    <text evidence="7">The sequence shown here is derived from an EMBL/GenBank/DDBJ whole genome shotgun (WGS) entry which is preliminary data.</text>
</comment>
<dbReference type="InterPro" id="IPR001138">
    <property type="entry name" value="Zn2Cys6_DnaBD"/>
</dbReference>
<gene>
    <name evidence="7" type="ORF">C1H76_0425</name>
</gene>
<dbReference type="GO" id="GO:0000978">
    <property type="term" value="F:RNA polymerase II cis-regulatory region sequence-specific DNA binding"/>
    <property type="evidence" value="ECO:0007669"/>
    <property type="project" value="TreeGrafter"/>
</dbReference>
<dbReference type="InterPro" id="IPR036864">
    <property type="entry name" value="Zn2-C6_fun-type_DNA-bd_sf"/>
</dbReference>
<evidence type="ECO:0000313" key="7">
    <source>
        <dbReference type="EMBL" id="TKX27301.1"/>
    </source>
</evidence>
<dbReference type="GO" id="GO:0000435">
    <property type="term" value="P:positive regulation of transcription from RNA polymerase II promoter by galactose"/>
    <property type="evidence" value="ECO:0007669"/>
    <property type="project" value="TreeGrafter"/>
</dbReference>
<dbReference type="SUPFAM" id="SSF57701">
    <property type="entry name" value="Zn2/Cys6 DNA-binding domain"/>
    <property type="match status" value="1"/>
</dbReference>
<feature type="region of interest" description="Disordered" evidence="5">
    <location>
        <begin position="1"/>
        <end position="21"/>
    </location>
</feature>
<feature type="domain" description="Zn(2)-C6 fungal-type" evidence="6">
    <location>
        <begin position="24"/>
        <end position="51"/>
    </location>
</feature>
<dbReference type="CDD" id="cd00067">
    <property type="entry name" value="GAL4"/>
    <property type="match status" value="1"/>
</dbReference>
<dbReference type="CDD" id="cd12148">
    <property type="entry name" value="fungal_TF_MHR"/>
    <property type="match status" value="1"/>
</dbReference>
<evidence type="ECO:0000256" key="4">
    <source>
        <dbReference type="ARBA" id="ARBA00023242"/>
    </source>
</evidence>
<dbReference type="PANTHER" id="PTHR47424:SF3">
    <property type="entry name" value="REGULATORY PROTEIN GAL4"/>
    <property type="match status" value="1"/>
</dbReference>
<feature type="compositionally biased region" description="Acidic residues" evidence="5">
    <location>
        <begin position="102"/>
        <end position="118"/>
    </location>
</feature>
<proteinExistence type="predicted"/>
<evidence type="ECO:0000313" key="8">
    <source>
        <dbReference type="Proteomes" id="UP000308133"/>
    </source>
</evidence>